<dbReference type="Pfam" id="PF00702">
    <property type="entry name" value="Hydrolase"/>
    <property type="match status" value="1"/>
</dbReference>
<keyword evidence="12" id="KW-0186">Copper</keyword>
<dbReference type="InterPro" id="IPR006122">
    <property type="entry name" value="HMA_Cu_ion-bd"/>
</dbReference>
<keyword evidence="9" id="KW-0460">Magnesium</keyword>
<evidence type="ECO:0000256" key="6">
    <source>
        <dbReference type="ARBA" id="ARBA00022737"/>
    </source>
</evidence>
<protein>
    <recommendedName>
        <fullName evidence="17">HMA domain-containing protein</fullName>
    </recommendedName>
</protein>
<evidence type="ECO:0000256" key="1">
    <source>
        <dbReference type="ARBA" id="ARBA00004127"/>
    </source>
</evidence>
<feature type="domain" description="HMA" evidence="17">
    <location>
        <begin position="266"/>
        <end position="331"/>
    </location>
</feature>
<reference evidence="18 19" key="1">
    <citation type="submission" date="2013-03" db="EMBL/GenBank/DDBJ databases">
        <title>The Genome Sequence of Capronia epimyces CBS 606.96.</title>
        <authorList>
            <consortium name="The Broad Institute Genomics Platform"/>
            <person name="Cuomo C."/>
            <person name="de Hoog S."/>
            <person name="Gorbushina A."/>
            <person name="Walker B."/>
            <person name="Young S.K."/>
            <person name="Zeng Q."/>
            <person name="Gargeya S."/>
            <person name="Fitzgerald M."/>
            <person name="Haas B."/>
            <person name="Abouelleil A."/>
            <person name="Allen A.W."/>
            <person name="Alvarado L."/>
            <person name="Arachchi H.M."/>
            <person name="Berlin A.M."/>
            <person name="Chapman S.B."/>
            <person name="Gainer-Dewar J."/>
            <person name="Goldberg J."/>
            <person name="Griggs A."/>
            <person name="Gujja S."/>
            <person name="Hansen M."/>
            <person name="Howarth C."/>
            <person name="Imamovic A."/>
            <person name="Ireland A."/>
            <person name="Larimer J."/>
            <person name="McCowan C."/>
            <person name="Murphy C."/>
            <person name="Pearson M."/>
            <person name="Poon T.W."/>
            <person name="Priest M."/>
            <person name="Roberts A."/>
            <person name="Saif S."/>
            <person name="Shea T."/>
            <person name="Sisk P."/>
            <person name="Sykes S."/>
            <person name="Wortman J."/>
            <person name="Nusbaum C."/>
            <person name="Birren B."/>
        </authorList>
    </citation>
    <scope>NUCLEOTIDE SEQUENCE [LARGE SCALE GENOMIC DNA]</scope>
    <source>
        <strain evidence="18 19">CBS 606.96</strain>
    </source>
</reference>
<dbReference type="AlphaFoldDB" id="W9XS31"/>
<evidence type="ECO:0000256" key="15">
    <source>
        <dbReference type="RuleBase" id="RU362081"/>
    </source>
</evidence>
<evidence type="ECO:0000256" key="5">
    <source>
        <dbReference type="ARBA" id="ARBA00022723"/>
    </source>
</evidence>
<dbReference type="PANTHER" id="PTHR43520:SF32">
    <property type="entry name" value="COPPER RESISTANCE P-TYPE ATPASE (EUROFUNG)"/>
    <property type="match status" value="1"/>
</dbReference>
<dbReference type="PRINTS" id="PR00119">
    <property type="entry name" value="CATATPASE"/>
</dbReference>
<dbReference type="STRING" id="1182542.W9XS31"/>
<dbReference type="InterPro" id="IPR036412">
    <property type="entry name" value="HAD-like_sf"/>
</dbReference>
<dbReference type="FunFam" id="2.70.150.10:FF:000068">
    <property type="entry name" value="Copper resistance-associated P-type ATPase"/>
    <property type="match status" value="1"/>
</dbReference>
<keyword evidence="7 15" id="KW-0547">Nucleotide-binding</keyword>
<dbReference type="PRINTS" id="PR00120">
    <property type="entry name" value="HATPASE"/>
</dbReference>
<dbReference type="Proteomes" id="UP000019478">
    <property type="component" value="Unassembled WGS sequence"/>
</dbReference>
<sequence>MAFTSTFLVSNIHCPSCVSYAKDVLREVPAIHSVHVSLIDHTIRVKHAHDKTQELIVKELLKAAFEVQHVTTIDPNGTQISDHDVSPNDPSSSVPRSTWRMSRAERKHIQNCKACQEKRAREPTRKRPWPALAHSRWPGLPKNKSRDSGTVVSDDTLVEKHFATINIDGTAHDAEALQYAATISVGGMTCASCSGTISKELNHLGFVDSADVSLMTNTATVVFKAPKDNCDRIVEAIDDLGYEATLDEVSMLSPRKHSPTEVAKEYKVMLSIEGMTCGSCVGTITRGLQELPFVRSVNIDLVGNRGIVCFEGEHNLGAILQEIDDLGYGCTVVKVEGDSRSPRSNEIERTLRIKIDGMYCEHCPGNIRSALQNAIPATNADGLPMFTVTQSPTLRDPIMTIVYRPAPPEFTVRSFISAISAGHEAFNASVYHPPTLEERSRRLQRREQKHILCRLVFAAVIAIPTFIIGVVYMSLVPKSNSTRQWFEEPIIAGNAMRMEWALFFLTTPVMFYGTDLFHVRALKEIRSIWRPKSKVPFFRRFYRFGSMNLLISAGASVAYFSSLAVLIMDATAKPSSMDHGRSSDTYFDTVTFLTFFILIGRFLEAYSKAKTGDAVAMLSKLRPADALLVEDRRSSVRDESTPHPSIQRIPVDQLEVDDIVQIPHGTSPPTDGVIDQQGTFLFDESSLTGESKPVKKSQGEEVYTGSVNVSDPVRVKVTEVGGTSMLDRIVNVVREGQARRAPVERIADILTGYFVPVITALAITTWVIWLSLGESGKLPRAWLDVSQGGWPFWSVEFAIAVFVVACPCGIGLAAPTALFVGGGLAAKHGILVQGGGEAFQEASNIDAIVFDKTGTLTEGQMRVTNFEMLRHPSISNENMVNEQIVLALARILEESSTHPIAKAIAEYCKQDSNTLQIEQIEVRESPGQGMAGIFNLKAPSATRRIEAILGNEKLLQSPTAKAETVPNLVSNEDFYLTPILRRHQSLGHSTAVFAIRSLPEDTEKAAALSSSFHPLALFAVADPIRTEAPSVLDSLRRLKLDVHMCTGDNQTTALAIAAQLGIPACNVRAGVLPQDKAAYIQQLQGPPFDKAGRQRNERRIVAFVGDGTNDTPALSAADVSIALSSGSDVAVTTASFILLNSDLSTILALTRLAHRVFLRVKLNFAWAAIYNLCLVPVAAGVFFPVGATHNHGGWRLGPVWASVAMAASSVSVVLSSLALKLPEFRWDKN</sequence>
<evidence type="ECO:0000256" key="9">
    <source>
        <dbReference type="ARBA" id="ARBA00022842"/>
    </source>
</evidence>
<organism evidence="18 19">
    <name type="scientific">Capronia epimyces CBS 606.96</name>
    <dbReference type="NCBI Taxonomy" id="1182542"/>
    <lineage>
        <taxon>Eukaryota</taxon>
        <taxon>Fungi</taxon>
        <taxon>Dikarya</taxon>
        <taxon>Ascomycota</taxon>
        <taxon>Pezizomycotina</taxon>
        <taxon>Eurotiomycetes</taxon>
        <taxon>Chaetothyriomycetidae</taxon>
        <taxon>Chaetothyriales</taxon>
        <taxon>Herpotrichiellaceae</taxon>
        <taxon>Capronia</taxon>
    </lineage>
</organism>
<keyword evidence="19" id="KW-1185">Reference proteome</keyword>
<dbReference type="GO" id="GO:0005507">
    <property type="term" value="F:copper ion binding"/>
    <property type="evidence" value="ECO:0007669"/>
    <property type="project" value="InterPro"/>
</dbReference>
<dbReference type="InterPro" id="IPR023299">
    <property type="entry name" value="ATPase_P-typ_cyto_dom_N"/>
</dbReference>
<comment type="subcellular location">
    <subcellularLocation>
        <location evidence="1">Endomembrane system</location>
        <topology evidence="1">Multi-pass membrane protein</topology>
    </subcellularLocation>
    <subcellularLocation>
        <location evidence="15">Membrane</location>
    </subcellularLocation>
</comment>
<dbReference type="OrthoDB" id="432719at2759"/>
<dbReference type="RefSeq" id="XP_007735156.1">
    <property type="nucleotide sequence ID" value="XM_007736966.1"/>
</dbReference>
<keyword evidence="6" id="KW-0677">Repeat</keyword>
<keyword evidence="14 15" id="KW-0472">Membrane</keyword>
<comment type="caution">
    <text evidence="18">The sequence shown here is derived from an EMBL/GenBank/DDBJ whole genome shotgun (WGS) entry which is preliminary data.</text>
</comment>
<dbReference type="NCBIfam" id="TIGR01525">
    <property type="entry name" value="ATPase-IB_hvy"/>
    <property type="match status" value="1"/>
</dbReference>
<feature type="compositionally biased region" description="Basic and acidic residues" evidence="16">
    <location>
        <begin position="115"/>
        <end position="125"/>
    </location>
</feature>
<dbReference type="InterPro" id="IPR008250">
    <property type="entry name" value="ATPase_P-typ_transduc_dom_A_sf"/>
</dbReference>
<dbReference type="SFLD" id="SFLDG00002">
    <property type="entry name" value="C1.7:_P-type_atpase_like"/>
    <property type="match status" value="1"/>
</dbReference>
<keyword evidence="4 15" id="KW-0812">Transmembrane</keyword>
<keyword evidence="3" id="KW-0813">Transport</keyword>
<keyword evidence="5 15" id="KW-0479">Metal-binding</keyword>
<feature type="compositionally biased region" description="Low complexity" evidence="16">
    <location>
        <begin position="87"/>
        <end position="97"/>
    </location>
</feature>
<evidence type="ECO:0000259" key="17">
    <source>
        <dbReference type="PROSITE" id="PS50846"/>
    </source>
</evidence>
<dbReference type="GO" id="GO:0016020">
    <property type="term" value="C:membrane"/>
    <property type="evidence" value="ECO:0007669"/>
    <property type="project" value="UniProtKB-SubCell"/>
</dbReference>
<evidence type="ECO:0000313" key="19">
    <source>
        <dbReference type="Proteomes" id="UP000019478"/>
    </source>
</evidence>
<dbReference type="Gene3D" id="3.30.70.100">
    <property type="match status" value="3"/>
</dbReference>
<dbReference type="Gene3D" id="2.70.150.10">
    <property type="entry name" value="Calcium-transporting ATPase, cytoplasmic transduction domain A"/>
    <property type="match status" value="1"/>
</dbReference>
<dbReference type="GO" id="GO:0016887">
    <property type="term" value="F:ATP hydrolysis activity"/>
    <property type="evidence" value="ECO:0007669"/>
    <property type="project" value="InterPro"/>
</dbReference>
<dbReference type="Pfam" id="PF00403">
    <property type="entry name" value="HMA"/>
    <property type="match status" value="3"/>
</dbReference>
<keyword evidence="8 15" id="KW-0067">ATP-binding</keyword>
<dbReference type="PROSITE" id="PS50846">
    <property type="entry name" value="HMA_2"/>
    <property type="match status" value="3"/>
</dbReference>
<evidence type="ECO:0000256" key="11">
    <source>
        <dbReference type="ARBA" id="ARBA00022989"/>
    </source>
</evidence>
<dbReference type="NCBIfam" id="TIGR00003">
    <property type="entry name" value="copper ion binding protein"/>
    <property type="match status" value="1"/>
</dbReference>
<evidence type="ECO:0000256" key="16">
    <source>
        <dbReference type="SAM" id="MobiDB-lite"/>
    </source>
</evidence>
<feature type="transmembrane region" description="Helical" evidence="15">
    <location>
        <begin position="451"/>
        <end position="475"/>
    </location>
</feature>
<feature type="domain" description="HMA" evidence="17">
    <location>
        <begin position="179"/>
        <end position="245"/>
    </location>
</feature>
<evidence type="ECO:0000256" key="14">
    <source>
        <dbReference type="ARBA" id="ARBA00023136"/>
    </source>
</evidence>
<feature type="transmembrane region" description="Helical" evidence="15">
    <location>
        <begin position="792"/>
        <end position="820"/>
    </location>
</feature>
<accession>W9XS31</accession>
<dbReference type="SUPFAM" id="SSF55008">
    <property type="entry name" value="HMA, heavy metal-associated domain"/>
    <property type="match status" value="3"/>
</dbReference>
<feature type="transmembrane region" description="Helical" evidence="15">
    <location>
        <begin position="500"/>
        <end position="520"/>
    </location>
</feature>
<name>W9XS31_9EURO</name>
<gene>
    <name evidence="18" type="ORF">A1O3_06850</name>
</gene>
<feature type="region of interest" description="Disordered" evidence="16">
    <location>
        <begin position="74"/>
        <end position="101"/>
    </location>
</feature>
<dbReference type="SUPFAM" id="SSF56784">
    <property type="entry name" value="HAD-like"/>
    <property type="match status" value="1"/>
</dbReference>
<dbReference type="SUPFAM" id="SSF81665">
    <property type="entry name" value="Calcium ATPase, transmembrane domain M"/>
    <property type="match status" value="1"/>
</dbReference>
<dbReference type="Pfam" id="PF00122">
    <property type="entry name" value="E1-E2_ATPase"/>
    <property type="match status" value="1"/>
</dbReference>
<dbReference type="HOGENOM" id="CLU_001771_0_2_1"/>
<evidence type="ECO:0000256" key="4">
    <source>
        <dbReference type="ARBA" id="ARBA00022692"/>
    </source>
</evidence>
<feature type="region of interest" description="Disordered" evidence="16">
    <location>
        <begin position="114"/>
        <end position="151"/>
    </location>
</feature>
<dbReference type="SUPFAM" id="SSF81653">
    <property type="entry name" value="Calcium ATPase, transduction domain A"/>
    <property type="match status" value="1"/>
</dbReference>
<dbReference type="InterPro" id="IPR023298">
    <property type="entry name" value="ATPase_P-typ_TM_dom_sf"/>
</dbReference>
<evidence type="ECO:0000256" key="12">
    <source>
        <dbReference type="ARBA" id="ARBA00023008"/>
    </source>
</evidence>
<keyword evidence="13" id="KW-0406">Ion transport</keyword>
<dbReference type="InterPro" id="IPR018303">
    <property type="entry name" value="ATPase_P-typ_P_site"/>
</dbReference>
<dbReference type="PROSITE" id="PS01047">
    <property type="entry name" value="HMA_1"/>
    <property type="match status" value="2"/>
</dbReference>
<dbReference type="PROSITE" id="PS00154">
    <property type="entry name" value="ATPASE_E1_E2"/>
    <property type="match status" value="1"/>
</dbReference>
<dbReference type="InterPro" id="IPR023214">
    <property type="entry name" value="HAD_sf"/>
</dbReference>
<dbReference type="InterPro" id="IPR001757">
    <property type="entry name" value="P_typ_ATPase"/>
</dbReference>
<dbReference type="InterPro" id="IPR017969">
    <property type="entry name" value="Heavy-metal-associated_CS"/>
</dbReference>
<feature type="transmembrane region" description="Helical" evidence="15">
    <location>
        <begin position="749"/>
        <end position="772"/>
    </location>
</feature>
<keyword evidence="10" id="KW-1278">Translocase</keyword>
<evidence type="ECO:0000256" key="13">
    <source>
        <dbReference type="ARBA" id="ARBA00023065"/>
    </source>
</evidence>
<dbReference type="SUPFAM" id="SSF81660">
    <property type="entry name" value="Metal cation-transporting ATPase, ATP-binding domain N"/>
    <property type="match status" value="1"/>
</dbReference>
<dbReference type="InterPro" id="IPR059000">
    <property type="entry name" value="ATPase_P-type_domA"/>
</dbReference>
<feature type="transmembrane region" description="Helical" evidence="15">
    <location>
        <begin position="1164"/>
        <end position="1187"/>
    </location>
</feature>
<feature type="domain" description="HMA" evidence="17">
    <location>
        <begin position="3"/>
        <end position="68"/>
    </location>
</feature>
<dbReference type="PANTHER" id="PTHR43520">
    <property type="entry name" value="ATP7, ISOFORM B"/>
    <property type="match status" value="1"/>
</dbReference>
<evidence type="ECO:0000313" key="18">
    <source>
        <dbReference type="EMBL" id="EXJ83033.1"/>
    </source>
</evidence>
<comment type="similarity">
    <text evidence="2 15">Belongs to the cation transport ATPase (P-type) (TC 3.A.3) family. Type IB subfamily.</text>
</comment>
<dbReference type="InterPro" id="IPR044492">
    <property type="entry name" value="P_typ_ATPase_HD_dom"/>
</dbReference>
<dbReference type="GO" id="GO:0055070">
    <property type="term" value="P:copper ion homeostasis"/>
    <property type="evidence" value="ECO:0007669"/>
    <property type="project" value="TreeGrafter"/>
</dbReference>
<dbReference type="eggNOG" id="KOG0207">
    <property type="taxonomic scope" value="Eukaryota"/>
</dbReference>
<dbReference type="InterPro" id="IPR006121">
    <property type="entry name" value="HMA_dom"/>
</dbReference>
<keyword evidence="11 15" id="KW-1133">Transmembrane helix</keyword>
<feature type="transmembrane region" description="Helical" evidence="15">
    <location>
        <begin position="586"/>
        <end position="603"/>
    </location>
</feature>
<dbReference type="FunFam" id="3.30.70.100:FF:000001">
    <property type="entry name" value="ATPase copper transporting beta"/>
    <property type="match status" value="2"/>
</dbReference>
<dbReference type="GO" id="GO:0005524">
    <property type="term" value="F:ATP binding"/>
    <property type="evidence" value="ECO:0007669"/>
    <property type="project" value="UniProtKB-UniRule"/>
</dbReference>
<dbReference type="InterPro" id="IPR027256">
    <property type="entry name" value="P-typ_ATPase_IB"/>
</dbReference>
<dbReference type="PROSITE" id="PS01229">
    <property type="entry name" value="COF_2"/>
    <property type="match status" value="1"/>
</dbReference>
<dbReference type="Gene3D" id="3.40.1110.10">
    <property type="entry name" value="Calcium-transporting ATPase, cytoplasmic domain N"/>
    <property type="match status" value="1"/>
</dbReference>
<evidence type="ECO:0000256" key="7">
    <source>
        <dbReference type="ARBA" id="ARBA00022741"/>
    </source>
</evidence>
<dbReference type="EMBL" id="AMGY01000005">
    <property type="protein sequence ID" value="EXJ83033.1"/>
    <property type="molecule type" value="Genomic_DNA"/>
</dbReference>
<feature type="transmembrane region" description="Helical" evidence="15">
    <location>
        <begin position="541"/>
        <end position="566"/>
    </location>
</feature>
<dbReference type="SFLD" id="SFLDF00027">
    <property type="entry name" value="p-type_atpase"/>
    <property type="match status" value="1"/>
</dbReference>
<dbReference type="GO" id="GO:0043682">
    <property type="term" value="F:P-type divalent copper transporter activity"/>
    <property type="evidence" value="ECO:0007669"/>
    <property type="project" value="TreeGrafter"/>
</dbReference>
<evidence type="ECO:0000256" key="8">
    <source>
        <dbReference type="ARBA" id="ARBA00022840"/>
    </source>
</evidence>
<evidence type="ECO:0000256" key="3">
    <source>
        <dbReference type="ARBA" id="ARBA00022448"/>
    </source>
</evidence>
<dbReference type="NCBIfam" id="TIGR01494">
    <property type="entry name" value="ATPase_P-type"/>
    <property type="match status" value="2"/>
</dbReference>
<evidence type="ECO:0000256" key="2">
    <source>
        <dbReference type="ARBA" id="ARBA00006024"/>
    </source>
</evidence>
<dbReference type="SFLD" id="SFLDS00003">
    <property type="entry name" value="Haloacid_Dehalogenase"/>
    <property type="match status" value="1"/>
</dbReference>
<evidence type="ECO:0000256" key="10">
    <source>
        <dbReference type="ARBA" id="ARBA00022967"/>
    </source>
</evidence>
<dbReference type="InterPro" id="IPR036163">
    <property type="entry name" value="HMA_dom_sf"/>
</dbReference>
<proteinExistence type="inferred from homology"/>
<dbReference type="CDD" id="cd00371">
    <property type="entry name" value="HMA"/>
    <property type="match status" value="3"/>
</dbReference>
<feature type="transmembrane region" description="Helical" evidence="15">
    <location>
        <begin position="1199"/>
        <end position="1219"/>
    </location>
</feature>
<dbReference type="GeneID" id="19170956"/>
<dbReference type="Gene3D" id="3.40.50.1000">
    <property type="entry name" value="HAD superfamily/HAD-like"/>
    <property type="match status" value="1"/>
</dbReference>